<feature type="compositionally biased region" description="Low complexity" evidence="1">
    <location>
        <begin position="678"/>
        <end position="696"/>
    </location>
</feature>
<evidence type="ECO:0000256" key="1">
    <source>
        <dbReference type="SAM" id="MobiDB-lite"/>
    </source>
</evidence>
<feature type="compositionally biased region" description="Low complexity" evidence="1">
    <location>
        <begin position="423"/>
        <end position="665"/>
    </location>
</feature>
<organism evidence="2 3">
    <name type="scientific">Parashewanella spongiae</name>
    <dbReference type="NCBI Taxonomy" id="342950"/>
    <lineage>
        <taxon>Bacteria</taxon>
        <taxon>Pseudomonadati</taxon>
        <taxon>Pseudomonadota</taxon>
        <taxon>Gammaproteobacteria</taxon>
        <taxon>Alteromonadales</taxon>
        <taxon>Shewanellaceae</taxon>
        <taxon>Parashewanella</taxon>
    </lineage>
</organism>
<dbReference type="Proteomes" id="UP000273022">
    <property type="component" value="Unassembled WGS sequence"/>
</dbReference>
<reference evidence="2 3" key="1">
    <citation type="submission" date="2018-09" db="EMBL/GenBank/DDBJ databases">
        <title>Phylogeny of the Shewanellaceae, and recommendation for two new genera, Pseudoshewanella and Parashewanella.</title>
        <authorList>
            <person name="Wang G."/>
        </authorList>
    </citation>
    <scope>NUCLEOTIDE SEQUENCE [LARGE SCALE GENOMIC DNA]</scope>
    <source>
        <strain evidence="2 3">KCTC 22492</strain>
    </source>
</reference>
<feature type="compositionally biased region" description="Low complexity" evidence="1">
    <location>
        <begin position="82"/>
        <end position="96"/>
    </location>
</feature>
<feature type="region of interest" description="Disordered" evidence="1">
    <location>
        <begin position="1"/>
        <end position="46"/>
    </location>
</feature>
<feature type="region of interest" description="Disordered" evidence="1">
    <location>
        <begin position="392"/>
        <end position="696"/>
    </location>
</feature>
<name>A0A3A6T9D1_9GAMM</name>
<evidence type="ECO:0000313" key="3">
    <source>
        <dbReference type="Proteomes" id="UP000273022"/>
    </source>
</evidence>
<feature type="region of interest" description="Disordered" evidence="1">
    <location>
        <begin position="77"/>
        <end position="100"/>
    </location>
</feature>
<protein>
    <submittedName>
        <fullName evidence="2">Uncharacterized protein</fullName>
    </submittedName>
</protein>
<proteinExistence type="predicted"/>
<feature type="region of interest" description="Disordered" evidence="1">
    <location>
        <begin position="238"/>
        <end position="268"/>
    </location>
</feature>
<gene>
    <name evidence="2" type="ORF">D5R81_19910</name>
</gene>
<sequence>SKENKETAAENINKATIAQTEDSTNDASGDNEVFSDASSEVSDLSDVDALDDIPDAEFFDAVETKQPDAKEFEVHAREVRQAPVTPTSPTTTATSPLDGLPVRECQPLRYNATGDFWYATRVGNGQGVVEVPNSDCQIFTIEPDHPHTYSWCSGPARHEGHFSHNYNVKCTNGKLGRQISFNGLGRTAYSPPPLPYDCSNKYHSHSNSNPWGWCNPNEPSTQLPYPAGVTPDPYIIFNPTSQPATTPPPATPPRATTPPPTEATSPLDGLPVRVCQPLQYNQQYDFWYGVLNSSNIPVEVPNSECMLQTIASPGYLFNSPDPLYCCFGPADSAEYPTGPENVRCTSGKLGRGDILGATCASYPSRVVRNPQGDRPPYENNCANKYIRRRGYRNGNPWGSCNPDEPGTQKPFPENVTPDPDIITQAPTTTSPSTTVRVTTPPPTEARTTVRVTTPPPTEARTTVRVTTPPRTEARTTVRVTTPPPTEARTTVRVTTQAPTEAETTQETTTPATTEAETTQETTTPATTEAETTQEATTPAPTEAETTQETTTPATTEAETTQEATTPAPTEAETTQETTTTAPTEAETTQETTTTALTEAETTQEATTPAPTEAETTQEATTPAPTEARTTVRVTTPPPTEARTTVRVTTPPPTKARTTPRATTPAQLITELDVEIEDTTSQLSTTTKATTAPTDEV</sequence>
<dbReference type="AlphaFoldDB" id="A0A3A6T9D1"/>
<feature type="non-terminal residue" evidence="2">
    <location>
        <position position="1"/>
    </location>
</feature>
<keyword evidence="3" id="KW-1185">Reference proteome</keyword>
<accession>A0A3A6T9D1</accession>
<feature type="compositionally biased region" description="Polar residues" evidence="1">
    <location>
        <begin position="13"/>
        <end position="28"/>
    </location>
</feature>
<feature type="compositionally biased region" description="Pro residues" evidence="1">
    <location>
        <begin position="245"/>
        <end position="261"/>
    </location>
</feature>
<dbReference type="EMBL" id="QYYH01000262">
    <property type="protein sequence ID" value="RJY01565.1"/>
    <property type="molecule type" value="Genomic_DNA"/>
</dbReference>
<feature type="non-terminal residue" evidence="2">
    <location>
        <position position="696"/>
    </location>
</feature>
<comment type="caution">
    <text evidence="2">The sequence shown here is derived from an EMBL/GenBank/DDBJ whole genome shotgun (WGS) entry which is preliminary data.</text>
</comment>
<evidence type="ECO:0000313" key="2">
    <source>
        <dbReference type="EMBL" id="RJY01565.1"/>
    </source>
</evidence>